<accession>A0ABW9FHM1</accession>
<keyword evidence="3" id="KW-1185">Reference proteome</keyword>
<protein>
    <submittedName>
        <fullName evidence="2">(2Fe-2S)-binding protein</fullName>
    </submittedName>
</protein>
<gene>
    <name evidence="2" type="ORF">ABEU20_003679</name>
</gene>
<comment type="caution">
    <text evidence="2">The sequence shown here is derived from an EMBL/GenBank/DDBJ whole genome shotgun (WGS) entry which is preliminary data.</text>
</comment>
<dbReference type="InterPro" id="IPR024726">
    <property type="entry name" value="FhuF_C"/>
</dbReference>
<sequence length="241" mass="25853">MSRRSTTAEPPALALTLETLAGLGPYFTATTGDPGPGDWRPVRDLYDDAGALAVVVGHVGARLGTREYRVAASTLFLGYAARLWSLTLGGIVRTGILPDADRLLWRDMDGRIDLHMSEPGGWSGGELVEIARETVLGRHLEPMIAAIRSAEPMSEQVLWGNAASAVIGAARVLDGETGTTALQIAEKILLDPRLVDTVDREGTGFRRRSCCLFYRTPVSGYCGDCVLTRPARTFGQPDAGK</sequence>
<evidence type="ECO:0000259" key="1">
    <source>
        <dbReference type="Pfam" id="PF11575"/>
    </source>
</evidence>
<dbReference type="Proteomes" id="UP001629745">
    <property type="component" value="Unassembled WGS sequence"/>
</dbReference>
<organism evidence="2 3">
    <name type="scientific">Rhodococcus parequi</name>
    <dbReference type="NCBI Taxonomy" id="3137122"/>
    <lineage>
        <taxon>Bacteria</taxon>
        <taxon>Bacillati</taxon>
        <taxon>Actinomycetota</taxon>
        <taxon>Actinomycetes</taxon>
        <taxon>Mycobacteriales</taxon>
        <taxon>Nocardiaceae</taxon>
        <taxon>Rhodococcus</taxon>
    </lineage>
</organism>
<dbReference type="EMBL" id="JBDLNV010000005">
    <property type="protein sequence ID" value="MFM1725080.1"/>
    <property type="molecule type" value="Genomic_DNA"/>
</dbReference>
<evidence type="ECO:0000313" key="2">
    <source>
        <dbReference type="EMBL" id="MFM1725080.1"/>
    </source>
</evidence>
<dbReference type="Pfam" id="PF11575">
    <property type="entry name" value="FhuF_C"/>
    <property type="match status" value="1"/>
</dbReference>
<feature type="domain" description="Ferric siderophore reductase C-terminal" evidence="1">
    <location>
        <begin position="207"/>
        <end position="227"/>
    </location>
</feature>
<reference evidence="2 3" key="1">
    <citation type="submission" date="2023-11" db="EMBL/GenBank/DDBJ databases">
        <authorList>
            <person name="Val-Calvo J."/>
            <person name="Scortti M."/>
            <person name="Vazquez-Boland J."/>
        </authorList>
    </citation>
    <scope>NUCLEOTIDE SEQUENCE [LARGE SCALE GENOMIC DNA]</scope>
    <source>
        <strain evidence="2 3">PAM 2766</strain>
    </source>
</reference>
<name>A0ABW9FHM1_9NOCA</name>
<evidence type="ECO:0000313" key="3">
    <source>
        <dbReference type="Proteomes" id="UP001629745"/>
    </source>
</evidence>
<proteinExistence type="predicted"/>
<dbReference type="RefSeq" id="WP_420165550.1">
    <property type="nucleotide sequence ID" value="NZ_JBDLNV010000005.1"/>
</dbReference>